<comment type="cofactor">
    <cofactor evidence="2">
        <name>a divalent metal cation</name>
        <dbReference type="ChEBI" id="CHEBI:60240"/>
    </cofactor>
</comment>
<dbReference type="Pfam" id="PF01261">
    <property type="entry name" value="AP_endonuc_2"/>
    <property type="match status" value="1"/>
</dbReference>
<feature type="domain" description="VOC" evidence="3">
    <location>
        <begin position="446"/>
        <end position="587"/>
    </location>
</feature>
<dbReference type="InterPro" id="IPR050312">
    <property type="entry name" value="IolE/XylAMocC-like"/>
</dbReference>
<dbReference type="GO" id="GO:0046279">
    <property type="term" value="P:3,4-dihydroxybenzoate biosynthetic process"/>
    <property type="evidence" value="ECO:0007669"/>
    <property type="project" value="UniProtKB-UniRule"/>
</dbReference>
<keyword evidence="1" id="KW-0119">Carbohydrate metabolism</keyword>
<dbReference type="PANTHER" id="PTHR12110">
    <property type="entry name" value="HYDROXYPYRUVATE ISOMERASE"/>
    <property type="match status" value="1"/>
</dbReference>
<dbReference type="UniPathway" id="UPA00088"/>
<dbReference type="InterPro" id="IPR029068">
    <property type="entry name" value="Glyas_Bleomycin-R_OHBP_Dase"/>
</dbReference>
<evidence type="ECO:0000313" key="4">
    <source>
        <dbReference type="EMBL" id="MWB97226.1"/>
    </source>
</evidence>
<gene>
    <name evidence="4" type="ORF">GB864_01430</name>
</gene>
<name>A0A6I4NS24_9MICO</name>
<feature type="binding site" evidence="2">
    <location>
        <position position="134"/>
    </location>
    <ligand>
        <name>a divalent metal cation</name>
        <dbReference type="ChEBI" id="CHEBI:60240"/>
        <note>catalytic</note>
    </ligand>
</feature>
<dbReference type="PANTHER" id="PTHR12110:SF21">
    <property type="entry name" value="XYLOSE ISOMERASE-LIKE TIM BARREL DOMAIN-CONTAINING PROTEIN"/>
    <property type="match status" value="1"/>
</dbReference>
<protein>
    <recommendedName>
        <fullName evidence="2">3-dehydroshikimate dehydratase</fullName>
        <shortName evidence="2">DSD</shortName>
        <ecNumber evidence="2">4.2.1.118</ecNumber>
    </recommendedName>
</protein>
<comment type="catalytic activity">
    <reaction evidence="2">
        <text>3-dehydroshikimate = 3,4-dihydroxybenzoate + H2O</text>
        <dbReference type="Rhea" id="RHEA:24848"/>
        <dbReference type="ChEBI" id="CHEBI:15377"/>
        <dbReference type="ChEBI" id="CHEBI:16630"/>
        <dbReference type="ChEBI" id="CHEBI:36241"/>
        <dbReference type="EC" id="4.2.1.118"/>
    </reaction>
</comment>
<feature type="binding site" evidence="2">
    <location>
        <position position="595"/>
    </location>
    <ligand>
        <name>Mg(2+)</name>
        <dbReference type="ChEBI" id="CHEBI:18420"/>
    </ligand>
</feature>
<dbReference type="EC" id="4.2.1.118" evidence="2"/>
<comment type="function">
    <text evidence="2">Catalyzes the conversion of 3-dehydroshikimate to protocatechuate (3,4-dihydroxybenzoate), a common intermediate of quinate and shikimate degradation pathways.</text>
</comment>
<evidence type="ECO:0000313" key="5">
    <source>
        <dbReference type="Proteomes" id="UP000438182"/>
    </source>
</evidence>
<feature type="binding site" evidence="2">
    <location>
        <position position="165"/>
    </location>
    <ligand>
        <name>a divalent metal cation</name>
        <dbReference type="ChEBI" id="CHEBI:60240"/>
        <note>catalytic</note>
    </ligand>
</feature>
<feature type="binding site" evidence="2">
    <location>
        <position position="239"/>
    </location>
    <ligand>
        <name>a divalent metal cation</name>
        <dbReference type="ChEBI" id="CHEBI:60240"/>
        <note>catalytic</note>
    </ligand>
</feature>
<dbReference type="InterPro" id="IPR037523">
    <property type="entry name" value="VOC_core"/>
</dbReference>
<dbReference type="Gene3D" id="3.20.20.150">
    <property type="entry name" value="Divalent-metal-dependent TIM barrel enzymes"/>
    <property type="match status" value="1"/>
</dbReference>
<dbReference type="PROSITE" id="PS51819">
    <property type="entry name" value="VOC"/>
    <property type="match status" value="1"/>
</dbReference>
<reference evidence="4 5" key="1">
    <citation type="submission" date="2019-12" db="EMBL/GenBank/DDBJ databases">
        <authorList>
            <person name="Kim Y.S."/>
        </authorList>
    </citation>
    <scope>NUCLEOTIDE SEQUENCE [LARGE SCALE GENOMIC DNA]</scope>
    <source>
        <strain evidence="4 5">MMS17-SY077</strain>
    </source>
</reference>
<comment type="pathway">
    <text evidence="2">Aromatic compound metabolism; 3,4-dihydroxybenzoate biosynthesis.</text>
</comment>
<dbReference type="SUPFAM" id="SSF51658">
    <property type="entry name" value="Xylose isomerase-like"/>
    <property type="match status" value="1"/>
</dbReference>
<dbReference type="EMBL" id="WSTA01000003">
    <property type="protein sequence ID" value="MWB97226.1"/>
    <property type="molecule type" value="Genomic_DNA"/>
</dbReference>
<evidence type="ECO:0000259" key="3">
    <source>
        <dbReference type="PROSITE" id="PS51819"/>
    </source>
</evidence>
<dbReference type="RefSeq" id="WP_160422503.1">
    <property type="nucleotide sequence ID" value="NZ_WSTA01000003.1"/>
</dbReference>
<dbReference type="HAMAP" id="MF_02238">
    <property type="entry name" value="DSD"/>
    <property type="match status" value="1"/>
</dbReference>
<comment type="similarity">
    <text evidence="2">Belongs to the bacterial two-domain DSD family.</text>
</comment>
<comment type="caution">
    <text evidence="4">The sequence shown here is derived from an EMBL/GenBank/DDBJ whole genome shotgun (WGS) entry which is preliminary data.</text>
</comment>
<keyword evidence="2" id="KW-0456">Lyase</keyword>
<feature type="binding site" evidence="2">
    <location>
        <position position="519"/>
    </location>
    <ligand>
        <name>Mg(2+)</name>
        <dbReference type="ChEBI" id="CHEBI:18420"/>
    </ligand>
</feature>
<dbReference type="Pfam" id="PF14696">
    <property type="entry name" value="Glyoxalase_5"/>
    <property type="match status" value="1"/>
</dbReference>
<sequence length="637" mass="67625">MRTSIATVCLSGTLDEKLRAAAHAGFDGVEIFEPDFLASPRSPEDIRGIAADLGLSLDLYQPFRDFEGVSPELHRANLRRAAAKFDLMTRFGIDTLLLCSNVATAKSGDDQLAASQLRDLGDLAAAHGVRVAYEALAWGRFVDGYEHAARLVRLADHDAIGICLDSFHILSKGHDPEAIETIPGDKVFFVQMADAPQLSLDVLSWSRHYRVFPGEGAFDLGRFLGHLLRTGYDGPISLEVFNDTFRQSDPEETAIDAMRSLVLLQEQGRDWLDRHGGLGSAGGALAARERLDLDVAPAAAPPVDFNYVEVRSDDLDALRTALAQLGFADRGVHRSKPVELWTQGAARLVLGPTGGVGSAPAVAGLGFGVVDQDAAAARALAFRAAPVAREQAVGEERLVGFRAPDGSEAFFGDAGDGEPHWIGEFGTAGAADGQVDEDAAGTGILRVDHVNLAQPWQHFDAAVLFYSTVVGLAATPSTEVAAPIGLVRSQVLRTADGGVRVALNLAPSGDTGGAILPQHLAFATDDALGVARAARARGLAPLPIPANYYDDLDARYELDPGLLASLRELNVLYDRDAAGEFLHFYTGAIGSVFFEVVERRGGYEGYGAGNAPVRLAAQYERRRAGSAADAAVVAGPR</sequence>
<dbReference type="AlphaFoldDB" id="A0A6I4NS24"/>
<dbReference type="InterPro" id="IPR036237">
    <property type="entry name" value="Xyl_isomerase-like_sf"/>
</dbReference>
<dbReference type="InterPro" id="IPR043700">
    <property type="entry name" value="DSD"/>
</dbReference>
<accession>A0A6I4NS24</accession>
<proteinExistence type="inferred from homology"/>
<feature type="binding site" evidence="2">
    <location>
        <position position="449"/>
    </location>
    <ligand>
        <name>Mg(2+)</name>
        <dbReference type="ChEBI" id="CHEBI:18420"/>
    </ligand>
</feature>
<dbReference type="GO" id="GO:0046565">
    <property type="term" value="F:3-dehydroshikimate dehydratase activity"/>
    <property type="evidence" value="ECO:0007669"/>
    <property type="project" value="UniProtKB-UniRule"/>
</dbReference>
<evidence type="ECO:0000256" key="1">
    <source>
        <dbReference type="ARBA" id="ARBA00023277"/>
    </source>
</evidence>
<dbReference type="Proteomes" id="UP000438182">
    <property type="component" value="Unassembled WGS sequence"/>
</dbReference>
<feature type="binding site" evidence="2">
    <location>
        <position position="191"/>
    </location>
    <ligand>
        <name>a divalent metal cation</name>
        <dbReference type="ChEBI" id="CHEBI:60240"/>
        <note>catalytic</note>
    </ligand>
</feature>
<dbReference type="Gene3D" id="3.10.180.10">
    <property type="entry name" value="2,3-Dihydroxybiphenyl 1,2-Dioxygenase, domain 1"/>
    <property type="match status" value="2"/>
</dbReference>
<organism evidence="4 5">
    <name type="scientific">Agromyces seonyuensis</name>
    <dbReference type="NCBI Taxonomy" id="2662446"/>
    <lineage>
        <taxon>Bacteria</taxon>
        <taxon>Bacillati</taxon>
        <taxon>Actinomycetota</taxon>
        <taxon>Actinomycetes</taxon>
        <taxon>Micrococcales</taxon>
        <taxon>Microbacteriaceae</taxon>
        <taxon>Agromyces</taxon>
    </lineage>
</organism>
<dbReference type="SUPFAM" id="SSF54593">
    <property type="entry name" value="Glyoxalase/Bleomycin resistance protein/Dihydroxybiphenyl dioxygenase"/>
    <property type="match status" value="1"/>
</dbReference>
<dbReference type="GO" id="GO:0046872">
    <property type="term" value="F:metal ion binding"/>
    <property type="evidence" value="ECO:0007669"/>
    <property type="project" value="UniProtKB-UniRule"/>
</dbReference>
<keyword evidence="2" id="KW-0479">Metal-binding</keyword>
<keyword evidence="5" id="KW-1185">Reference proteome</keyword>
<evidence type="ECO:0000256" key="2">
    <source>
        <dbReference type="HAMAP-Rule" id="MF_02238"/>
    </source>
</evidence>
<dbReference type="InterPro" id="IPR013022">
    <property type="entry name" value="Xyl_isomerase-like_TIM-brl"/>
</dbReference>